<dbReference type="RefSeq" id="WP_023388246.1">
    <property type="nucleotide sequence ID" value="NZ_AXUN02000185.1"/>
</dbReference>
<accession>V7I2Y8</accession>
<name>V7I2Y8_9CLOT</name>
<keyword evidence="1" id="KW-0472">Membrane</keyword>
<evidence type="ECO:0000313" key="2">
    <source>
        <dbReference type="EMBL" id="ETA80238.1"/>
    </source>
</evidence>
<dbReference type="Proteomes" id="UP000017747">
    <property type="component" value="Unassembled WGS sequence"/>
</dbReference>
<gene>
    <name evidence="2" type="ORF">T472_0212840</name>
</gene>
<dbReference type="STRING" id="994573.T472_0212840"/>
<dbReference type="EMBL" id="AXUN02000185">
    <property type="protein sequence ID" value="ETA80238.1"/>
    <property type="molecule type" value="Genomic_DNA"/>
</dbReference>
<proteinExistence type="predicted"/>
<protein>
    <submittedName>
        <fullName evidence="2">Uncharacterized protein</fullName>
    </submittedName>
</protein>
<dbReference type="AlphaFoldDB" id="V7I2Y8"/>
<keyword evidence="3" id="KW-1185">Reference proteome</keyword>
<reference evidence="2 3" key="1">
    <citation type="journal article" date="2014" name="Genome Announc.">
        <title>Genome Sequence of Youngiibacter fragilis, the Type Strain of the Genus Youngiibacter.</title>
        <authorList>
            <person name="Wawrik C.B."/>
            <person name="Callaghan A.V."/>
            <person name="Stamps B.W."/>
            <person name="Wawrik B."/>
        </authorList>
    </citation>
    <scope>NUCLEOTIDE SEQUENCE [LARGE SCALE GENOMIC DNA]</scope>
    <source>
        <strain evidence="2 3">232.1</strain>
    </source>
</reference>
<keyword evidence="1" id="KW-1133">Transmembrane helix</keyword>
<evidence type="ECO:0000256" key="1">
    <source>
        <dbReference type="SAM" id="Phobius"/>
    </source>
</evidence>
<organism evidence="2 3">
    <name type="scientific">Youngiibacter fragilis 232.1</name>
    <dbReference type="NCBI Taxonomy" id="994573"/>
    <lineage>
        <taxon>Bacteria</taxon>
        <taxon>Bacillati</taxon>
        <taxon>Bacillota</taxon>
        <taxon>Clostridia</taxon>
        <taxon>Eubacteriales</taxon>
        <taxon>Clostridiaceae</taxon>
        <taxon>Youngiibacter</taxon>
    </lineage>
</organism>
<feature type="transmembrane region" description="Helical" evidence="1">
    <location>
        <begin position="38"/>
        <end position="57"/>
    </location>
</feature>
<keyword evidence="1" id="KW-0812">Transmembrane</keyword>
<evidence type="ECO:0000313" key="3">
    <source>
        <dbReference type="Proteomes" id="UP000017747"/>
    </source>
</evidence>
<comment type="caution">
    <text evidence="2">The sequence shown here is derived from an EMBL/GenBank/DDBJ whole genome shotgun (WGS) entry which is preliminary data.</text>
</comment>
<sequence length="60" mass="6501">MVHLRLSGKSGLDEIIPLISLVEDKATKRSGKKPPEEGSGCLLAIILAVIYFLLRLAGLR</sequence>